<gene>
    <name evidence="2" type="ORF">INF26_08295</name>
</gene>
<sequence>MSSSFSSAEAQGIIANARAALKTIDKIIDEQERYAKEIAELYGQLVNQNGNRLARSISLICIGPGKYRTLAGGKKSGTKSNLYLAAKSGADATIQTCSGEYDARACYERALDVAGIDEFSDVFEDLVFAGYKKWLHGEIIEKPLAEWKAMRPVIAKAIEAAEPALQGGLTRLFMNSATKQAAFDALDKLQKMDVARIATHMDYWPEFSADRFSSKEALVYCFRHDEEDRGNILGCLQKEIDGFKMESADARPFSSEEAQQLLDRFQGIADVPAPIAAAQEDVKNRISSAIDEMRESDVLAQLALTPIDELAKQRTGVQIKKLQDAGVITLADLYERMSSPEKGDLPGVGPKTLDAIEAYLNPIVGGIRKRWRLKLAADDKTDAAMLLLRTVQAYLELGSLHDRAQKALAGLKLLNDTQLEALRYAADPVDWLLADDGQVRAAGYAMEAANKQLEGEDGAWLVSMLGGSKVQRLASNLASISEARKAFRAHPDAFMDVIREIEPEVLASAEPVVADATPAEAPAPARQPKRKTTAKKPQHPMPAKTDADLLEQTKAFYKKFEGSTMMFLLAEDAPVFEAASKYSVSADAPRAEGDIFSCAIPDGWTSEKDTGGRAFVLVPGDHAGEGLESDIAILYGKTPVGEDYASNVQQYGMAPVLWAFCYAGRSYSANFTTEMHEVTARNCRCAVVQVPTADESCFEFYVYPYSLIGQDYLRITFYEPGDITFEQARTFVDSLARTVEIDGPITPAFLERFEERAAEASSLKEVDEVISPVLVALTTLCQQALDAALRFYASGVGEEAVVYEGLARACICGFNQYCDACAPLVGRIVTLLDTWIGIHPLDAGELGYCRNMLGSLSASAAVRPDAFADIKRTNPEFYGEIVPLCTPTPKQQVLLDRIDGLRASLGLPANESVADEQDGSTVPQGPDPVPAQGEGMDLVVFFLTFLSKSWFFFDEGDIAWDGMHHSVRAITWREPCLEQIEEHIEGVNVDFDGLDDVRSHFLRLVLSVEQDEGIRVPRGCIAPGVKKALPEGDLTGLTLVNLCESSQGLVFGGGYDRYEVCFDTRLSRGIPQFFSLVARTLWDLRECMVALKGRPFDIVFLATRSFDADEYLGEVDKPVEGAQDCPAPMRVVEKPEINLP</sequence>
<organism evidence="2 3">
    <name type="scientific">Thermophilibacter gallinarum</name>
    <dbReference type="NCBI Taxonomy" id="2779357"/>
    <lineage>
        <taxon>Bacteria</taxon>
        <taxon>Bacillati</taxon>
        <taxon>Actinomycetota</taxon>
        <taxon>Coriobacteriia</taxon>
        <taxon>Coriobacteriales</taxon>
        <taxon>Atopobiaceae</taxon>
        <taxon>Thermophilibacter</taxon>
    </lineage>
</organism>
<dbReference type="RefSeq" id="WP_193530462.1">
    <property type="nucleotide sequence ID" value="NZ_JADCJZ010000003.1"/>
</dbReference>
<evidence type="ECO:0000313" key="3">
    <source>
        <dbReference type="Proteomes" id="UP001194273"/>
    </source>
</evidence>
<feature type="region of interest" description="Disordered" evidence="1">
    <location>
        <begin position="515"/>
        <end position="543"/>
    </location>
</feature>
<name>A0ABR9QUU2_9ACTN</name>
<dbReference type="EMBL" id="JADCJZ010000003">
    <property type="protein sequence ID" value="MBE5024840.1"/>
    <property type="molecule type" value="Genomic_DNA"/>
</dbReference>
<comment type="caution">
    <text evidence="2">The sequence shown here is derived from an EMBL/GenBank/DDBJ whole genome shotgun (WGS) entry which is preliminary data.</text>
</comment>
<keyword evidence="3" id="KW-1185">Reference proteome</keyword>
<feature type="compositionally biased region" description="Basic residues" evidence="1">
    <location>
        <begin position="527"/>
        <end position="538"/>
    </location>
</feature>
<evidence type="ECO:0000313" key="2">
    <source>
        <dbReference type="EMBL" id="MBE5024840.1"/>
    </source>
</evidence>
<protein>
    <submittedName>
        <fullName evidence="2">Uncharacterized protein</fullName>
    </submittedName>
</protein>
<reference evidence="2 3" key="1">
    <citation type="submission" date="2020-10" db="EMBL/GenBank/DDBJ databases">
        <title>ChiBAC.</title>
        <authorList>
            <person name="Zenner C."/>
            <person name="Hitch T.C.A."/>
            <person name="Clavel T."/>
        </authorList>
    </citation>
    <scope>NUCLEOTIDE SEQUENCE [LARGE SCALE GENOMIC DNA]</scope>
    <source>
        <strain evidence="2 3">DSM 107455</strain>
    </source>
</reference>
<feature type="compositionally biased region" description="Low complexity" evidence="1">
    <location>
        <begin position="515"/>
        <end position="524"/>
    </location>
</feature>
<accession>A0ABR9QUU2</accession>
<dbReference type="Proteomes" id="UP001194273">
    <property type="component" value="Unassembled WGS sequence"/>
</dbReference>
<evidence type="ECO:0000256" key="1">
    <source>
        <dbReference type="SAM" id="MobiDB-lite"/>
    </source>
</evidence>
<proteinExistence type="predicted"/>